<dbReference type="Pfam" id="PF04463">
    <property type="entry name" value="2-thiour_desulf"/>
    <property type="match status" value="1"/>
</dbReference>
<dbReference type="PANTHER" id="PTHR30087">
    <property type="entry name" value="INNER MEMBRANE PROTEIN"/>
    <property type="match status" value="1"/>
</dbReference>
<dbReference type="PANTHER" id="PTHR30087:SF1">
    <property type="entry name" value="HYPOTHETICAL CYTOSOLIC PROTEIN"/>
    <property type="match status" value="1"/>
</dbReference>
<evidence type="ECO:0000313" key="1">
    <source>
        <dbReference type="EMBL" id="RJG24340.1"/>
    </source>
</evidence>
<dbReference type="EMBL" id="QYZD01000007">
    <property type="protein sequence ID" value="RJG24340.1"/>
    <property type="molecule type" value="Genomic_DNA"/>
</dbReference>
<dbReference type="RefSeq" id="WP_119793417.1">
    <property type="nucleotide sequence ID" value="NZ_QYZD01000007.1"/>
</dbReference>
<dbReference type="AlphaFoldDB" id="A0A3A3H4L4"/>
<gene>
    <name evidence="1" type="ORF">DQX05_10835</name>
</gene>
<dbReference type="Proteomes" id="UP000266177">
    <property type="component" value="Unassembled WGS sequence"/>
</dbReference>
<reference evidence="1 2" key="1">
    <citation type="submission" date="2018-09" db="EMBL/GenBank/DDBJ databases">
        <title>Paenibacillus SK2017-BO5.</title>
        <authorList>
            <person name="Piskunova J.V."/>
            <person name="Dubiley S.A."/>
            <person name="Severinov K.V."/>
        </authorList>
    </citation>
    <scope>NUCLEOTIDE SEQUENCE [LARGE SCALE GENOMIC DNA]</scope>
    <source>
        <strain evidence="1 2">BO5</strain>
    </source>
</reference>
<protein>
    <submittedName>
        <fullName evidence="1">DUF523 domain-containing protein</fullName>
    </submittedName>
</protein>
<comment type="caution">
    <text evidence="1">The sequence shown here is derived from an EMBL/GenBank/DDBJ whole genome shotgun (WGS) entry which is preliminary data.</text>
</comment>
<accession>A0A3A3H4L4</accession>
<proteinExistence type="predicted"/>
<name>A0A3A3H4L4_PANTH</name>
<dbReference type="OrthoDB" id="9797779at2"/>
<organism evidence="1 2">
    <name type="scientific">Paenibacillus thiaminolyticus</name>
    <name type="common">Bacillus thiaminolyticus</name>
    <dbReference type="NCBI Taxonomy" id="49283"/>
    <lineage>
        <taxon>Bacteria</taxon>
        <taxon>Bacillati</taxon>
        <taxon>Bacillota</taxon>
        <taxon>Bacilli</taxon>
        <taxon>Bacillales</taxon>
        <taxon>Paenibacillaceae</taxon>
        <taxon>Paenibacillus</taxon>
    </lineage>
</organism>
<dbReference type="InterPro" id="IPR007553">
    <property type="entry name" value="2-thiour_desulf"/>
</dbReference>
<evidence type="ECO:0000313" key="2">
    <source>
        <dbReference type="Proteomes" id="UP000266177"/>
    </source>
</evidence>
<sequence>MIIVSACLAGLDVRYDGTHRLDHHIAKLVDEGKAVTACPELLGGFATPREPAEIFGGDGEEVLDGKAQVIERSGRDVTAMYVEGACETLRQAQAMKATLVVLKEFSPSCGSSMIYNGEFAGKAKSGLGVTAALLRRHGIEVISEEQFVDWTLE</sequence>